<evidence type="ECO:0000313" key="1">
    <source>
        <dbReference type="EMBL" id="RTS44676.1"/>
    </source>
</evidence>
<reference evidence="1 2" key="1">
    <citation type="submission" date="2018-12" db="EMBL/GenBank/DDBJ databases">
        <title>Pseudomonas aeruginosa Diversity Panel.</title>
        <authorList>
            <person name="Snesrud E."/>
            <person name="Mcgann P."/>
        </authorList>
    </citation>
    <scope>NUCLEOTIDE SEQUENCE [LARGE SCALE GENOMIC DNA]</scope>
    <source>
        <strain evidence="1 2">MRSN6241</strain>
    </source>
</reference>
<name>A0ABD7K0S1_PSEAI</name>
<proteinExistence type="predicted"/>
<evidence type="ECO:0000313" key="2">
    <source>
        <dbReference type="Proteomes" id="UP000276985"/>
    </source>
</evidence>
<dbReference type="AlphaFoldDB" id="A0ABD7K0S1"/>
<organism evidence="1 2">
    <name type="scientific">Pseudomonas aeruginosa</name>
    <dbReference type="NCBI Taxonomy" id="287"/>
    <lineage>
        <taxon>Bacteria</taxon>
        <taxon>Pseudomonadati</taxon>
        <taxon>Pseudomonadota</taxon>
        <taxon>Gammaproteobacteria</taxon>
        <taxon>Pseudomonadales</taxon>
        <taxon>Pseudomonadaceae</taxon>
        <taxon>Pseudomonas</taxon>
    </lineage>
</organism>
<dbReference type="Proteomes" id="UP000276985">
    <property type="component" value="Unassembled WGS sequence"/>
</dbReference>
<accession>A0ABD7K0S1</accession>
<comment type="caution">
    <text evidence="1">The sequence shown here is derived from an EMBL/GenBank/DDBJ whole genome shotgun (WGS) entry which is preliminary data.</text>
</comment>
<dbReference type="EMBL" id="RXTL01000022">
    <property type="protein sequence ID" value="RTS44676.1"/>
    <property type="molecule type" value="Genomic_DNA"/>
</dbReference>
<sequence>MKRLHWILLAMLLPGLALALALEKGETLEPWTLQDQFGQARSLDDSTRVLLVARDMDGAKLVKAALAERPKGYLEARQVLFLADISRMPGLISRLFAVPAMRDYSYPVVLDREAAVAPRYGAGASKVLWIRLEQRRVEEVRELDSPVALRIALEQAQP</sequence>
<gene>
    <name evidence="1" type="ORF">DY940_17595</name>
</gene>
<dbReference type="RefSeq" id="WP_003152773.1">
    <property type="nucleotide sequence ID" value="NZ_JAOYTE010000026.1"/>
</dbReference>
<protein>
    <submittedName>
        <fullName evidence="1">FAD/FMN-containing dehydrogenase</fullName>
    </submittedName>
</protein>